<reference evidence="3" key="1">
    <citation type="submission" date="2018-05" db="EMBL/GenBank/DDBJ databases">
        <authorList>
            <person name="Lanie J.A."/>
            <person name="Ng W.-L."/>
            <person name="Kazmierczak K.M."/>
            <person name="Andrzejewski T.M."/>
            <person name="Davidsen T.M."/>
            <person name="Wayne K.J."/>
            <person name="Tettelin H."/>
            <person name="Glass J.I."/>
            <person name="Rusch D."/>
            <person name="Podicherti R."/>
            <person name="Tsui H.-C.T."/>
            <person name="Winkler M.E."/>
        </authorList>
    </citation>
    <scope>NUCLEOTIDE SEQUENCE</scope>
</reference>
<dbReference type="AlphaFoldDB" id="A0A382AEQ7"/>
<name>A0A382AEQ7_9ZZZZ</name>
<proteinExistence type="predicted"/>
<dbReference type="Pfam" id="PF08271">
    <property type="entry name" value="Zn_Ribbon_TF"/>
    <property type="match status" value="1"/>
</dbReference>
<feature type="region of interest" description="Disordered" evidence="1">
    <location>
        <begin position="43"/>
        <end position="69"/>
    </location>
</feature>
<protein>
    <recommendedName>
        <fullName evidence="2">TFIIB-type domain-containing protein</fullName>
    </recommendedName>
</protein>
<feature type="non-terminal residue" evidence="3">
    <location>
        <position position="69"/>
    </location>
</feature>
<evidence type="ECO:0000256" key="1">
    <source>
        <dbReference type="SAM" id="MobiDB-lite"/>
    </source>
</evidence>
<dbReference type="InterPro" id="IPR013137">
    <property type="entry name" value="Znf_TFIIB"/>
</dbReference>
<dbReference type="EMBL" id="UINC01024997">
    <property type="protein sequence ID" value="SVA99771.1"/>
    <property type="molecule type" value="Genomic_DNA"/>
</dbReference>
<sequence length="69" mass="7588">METLEIQKCTTCNSSLVDDTQNGERICSGCGIVVIEQMEDYGPEARSGNMENRTNLARASGQTTYSQHD</sequence>
<evidence type="ECO:0000313" key="3">
    <source>
        <dbReference type="EMBL" id="SVA99771.1"/>
    </source>
</evidence>
<feature type="compositionally biased region" description="Polar residues" evidence="1">
    <location>
        <begin position="49"/>
        <end position="69"/>
    </location>
</feature>
<feature type="domain" description="TFIIB-type" evidence="2">
    <location>
        <begin position="5"/>
        <end position="35"/>
    </location>
</feature>
<dbReference type="PROSITE" id="PS51134">
    <property type="entry name" value="ZF_TFIIB"/>
    <property type="match status" value="1"/>
</dbReference>
<evidence type="ECO:0000259" key="2">
    <source>
        <dbReference type="PROSITE" id="PS51134"/>
    </source>
</evidence>
<accession>A0A382AEQ7</accession>
<organism evidence="3">
    <name type="scientific">marine metagenome</name>
    <dbReference type="NCBI Taxonomy" id="408172"/>
    <lineage>
        <taxon>unclassified sequences</taxon>
        <taxon>metagenomes</taxon>
        <taxon>ecological metagenomes</taxon>
    </lineage>
</organism>
<dbReference type="Gene3D" id="2.20.25.10">
    <property type="match status" value="1"/>
</dbReference>
<dbReference type="SUPFAM" id="SSF57783">
    <property type="entry name" value="Zinc beta-ribbon"/>
    <property type="match status" value="1"/>
</dbReference>
<gene>
    <name evidence="3" type="ORF">METZ01_LOCUS152625</name>
</gene>